<dbReference type="OrthoDB" id="424302at2759"/>
<dbReference type="InterPro" id="IPR026590">
    <property type="entry name" value="Ssirtuin_cat_dom"/>
</dbReference>
<dbReference type="EMBL" id="KN822306">
    <property type="protein sequence ID" value="KIM50935.1"/>
    <property type="molecule type" value="Genomic_DNA"/>
</dbReference>
<comment type="similarity">
    <text evidence="2">Belongs to the sirtuin family. Class I subfamily.</text>
</comment>
<dbReference type="GO" id="GO:0005634">
    <property type="term" value="C:nucleus"/>
    <property type="evidence" value="ECO:0007669"/>
    <property type="project" value="TreeGrafter"/>
</dbReference>
<comment type="caution">
    <text evidence="6">Lacks conserved residue(s) required for the propagation of feature annotation.</text>
</comment>
<dbReference type="GO" id="GO:0005739">
    <property type="term" value="C:mitochondrion"/>
    <property type="evidence" value="ECO:0007669"/>
    <property type="project" value="UniProtKB-SubCell"/>
</dbReference>
<evidence type="ECO:0000313" key="8">
    <source>
        <dbReference type="EMBL" id="KIM50935.1"/>
    </source>
</evidence>
<dbReference type="InterPro" id="IPR029035">
    <property type="entry name" value="DHS-like_NAD/FAD-binding_dom"/>
</dbReference>
<dbReference type="Gene3D" id="3.30.1600.10">
    <property type="entry name" value="SIR2/SIRT2 'Small Domain"/>
    <property type="match status" value="1"/>
</dbReference>
<dbReference type="GO" id="GO:0017136">
    <property type="term" value="F:histone deacetylase activity, NAD-dependent"/>
    <property type="evidence" value="ECO:0007669"/>
    <property type="project" value="TreeGrafter"/>
</dbReference>
<evidence type="ECO:0000256" key="4">
    <source>
        <dbReference type="ARBA" id="ARBA00023027"/>
    </source>
</evidence>
<dbReference type="STRING" id="1036808.A0A0C3CQQ6"/>
<dbReference type="PANTHER" id="PTHR11085">
    <property type="entry name" value="NAD-DEPENDENT PROTEIN DEACYLASE SIRTUIN-5, MITOCHONDRIAL-RELATED"/>
    <property type="match status" value="1"/>
</dbReference>
<keyword evidence="3" id="KW-0808">Transferase</keyword>
<evidence type="ECO:0000259" key="7">
    <source>
        <dbReference type="PROSITE" id="PS50305"/>
    </source>
</evidence>
<dbReference type="InterPro" id="IPR026591">
    <property type="entry name" value="Sirtuin_cat_small_dom_sf"/>
</dbReference>
<evidence type="ECO:0000256" key="2">
    <source>
        <dbReference type="ARBA" id="ARBA00006924"/>
    </source>
</evidence>
<dbReference type="Gene3D" id="3.40.50.1220">
    <property type="entry name" value="TPP-binding domain"/>
    <property type="match status" value="1"/>
</dbReference>
<keyword evidence="4" id="KW-0520">NAD</keyword>
<comment type="subcellular location">
    <subcellularLocation>
        <location evidence="1">Mitochondrion</location>
    </subcellularLocation>
</comment>
<dbReference type="InterPro" id="IPR050134">
    <property type="entry name" value="NAD-dep_sirtuin_deacylases"/>
</dbReference>
<proteinExistence type="inferred from homology"/>
<evidence type="ECO:0000313" key="9">
    <source>
        <dbReference type="Proteomes" id="UP000053989"/>
    </source>
</evidence>
<accession>A0A0C3CQQ6</accession>
<keyword evidence="9" id="KW-1185">Reference proteome</keyword>
<gene>
    <name evidence="8" type="ORF">SCLCIDRAFT_1224982</name>
</gene>
<organism evidence="8 9">
    <name type="scientific">Scleroderma citrinum Foug A</name>
    <dbReference type="NCBI Taxonomy" id="1036808"/>
    <lineage>
        <taxon>Eukaryota</taxon>
        <taxon>Fungi</taxon>
        <taxon>Dikarya</taxon>
        <taxon>Basidiomycota</taxon>
        <taxon>Agaricomycotina</taxon>
        <taxon>Agaricomycetes</taxon>
        <taxon>Agaricomycetidae</taxon>
        <taxon>Boletales</taxon>
        <taxon>Sclerodermatineae</taxon>
        <taxon>Sclerodermataceae</taxon>
        <taxon>Scleroderma</taxon>
    </lineage>
</organism>
<name>A0A0C3CQQ6_9AGAM</name>
<dbReference type="PROSITE" id="PS50305">
    <property type="entry name" value="SIRTUIN"/>
    <property type="match status" value="1"/>
</dbReference>
<evidence type="ECO:0000256" key="6">
    <source>
        <dbReference type="PROSITE-ProRule" id="PRU00236"/>
    </source>
</evidence>
<sequence length="148" mass="16357">MDSVFEMHGRIFDVKCTSCDYCIEDLTNPLCPALDVSDIKDYNDAGTKQIDIPLKDVIWFGETPYQLSEINRLVLKVVMCLVVGTSPTVRPASLFASRMQKCGGKVSVFNLSPSATDESADHVFGAHVKQSSAVFSQNWYEHLDCSAV</sequence>
<evidence type="ECO:0000256" key="3">
    <source>
        <dbReference type="ARBA" id="ARBA00022679"/>
    </source>
</evidence>
<protein>
    <recommendedName>
        <fullName evidence="7">Deacetylase sirtuin-type domain-containing protein</fullName>
    </recommendedName>
</protein>
<dbReference type="AlphaFoldDB" id="A0A0C3CQQ6"/>
<reference evidence="9" key="2">
    <citation type="submission" date="2015-01" db="EMBL/GenBank/DDBJ databases">
        <title>Evolutionary Origins and Diversification of the Mycorrhizal Mutualists.</title>
        <authorList>
            <consortium name="DOE Joint Genome Institute"/>
            <consortium name="Mycorrhizal Genomics Consortium"/>
            <person name="Kohler A."/>
            <person name="Kuo A."/>
            <person name="Nagy L.G."/>
            <person name="Floudas D."/>
            <person name="Copeland A."/>
            <person name="Barry K.W."/>
            <person name="Cichocki N."/>
            <person name="Veneault-Fourrey C."/>
            <person name="LaButti K."/>
            <person name="Lindquist E.A."/>
            <person name="Lipzen A."/>
            <person name="Lundell T."/>
            <person name="Morin E."/>
            <person name="Murat C."/>
            <person name="Riley R."/>
            <person name="Ohm R."/>
            <person name="Sun H."/>
            <person name="Tunlid A."/>
            <person name="Henrissat B."/>
            <person name="Grigoriev I.V."/>
            <person name="Hibbett D.S."/>
            <person name="Martin F."/>
        </authorList>
    </citation>
    <scope>NUCLEOTIDE SEQUENCE [LARGE SCALE GENOMIC DNA]</scope>
    <source>
        <strain evidence="9">Foug A</strain>
    </source>
</reference>
<dbReference type="PANTHER" id="PTHR11085:SF10">
    <property type="entry name" value="NAD-DEPENDENT PROTEIN DEACYLASE SIRTUIN-5, MITOCHONDRIAL-RELATED"/>
    <property type="match status" value="1"/>
</dbReference>
<dbReference type="Proteomes" id="UP000053989">
    <property type="component" value="Unassembled WGS sequence"/>
</dbReference>
<dbReference type="Pfam" id="PF02146">
    <property type="entry name" value="SIR2"/>
    <property type="match status" value="1"/>
</dbReference>
<dbReference type="GO" id="GO:0070403">
    <property type="term" value="F:NAD+ binding"/>
    <property type="evidence" value="ECO:0007669"/>
    <property type="project" value="InterPro"/>
</dbReference>
<keyword evidence="5" id="KW-0496">Mitochondrion</keyword>
<feature type="domain" description="Deacetylase sirtuin-type" evidence="7">
    <location>
        <begin position="1"/>
        <end position="148"/>
    </location>
</feature>
<dbReference type="InParanoid" id="A0A0C3CQQ6"/>
<dbReference type="HOGENOM" id="CLU_1759885_0_0_1"/>
<dbReference type="SUPFAM" id="SSF52467">
    <property type="entry name" value="DHS-like NAD/FAD-binding domain"/>
    <property type="match status" value="1"/>
</dbReference>
<evidence type="ECO:0000256" key="1">
    <source>
        <dbReference type="ARBA" id="ARBA00004173"/>
    </source>
</evidence>
<dbReference type="InterPro" id="IPR003000">
    <property type="entry name" value="Sirtuin"/>
</dbReference>
<reference evidence="8 9" key="1">
    <citation type="submission" date="2014-04" db="EMBL/GenBank/DDBJ databases">
        <authorList>
            <consortium name="DOE Joint Genome Institute"/>
            <person name="Kuo A."/>
            <person name="Kohler A."/>
            <person name="Nagy L.G."/>
            <person name="Floudas D."/>
            <person name="Copeland A."/>
            <person name="Barry K.W."/>
            <person name="Cichocki N."/>
            <person name="Veneault-Fourrey C."/>
            <person name="LaButti K."/>
            <person name="Lindquist E.A."/>
            <person name="Lipzen A."/>
            <person name="Lundell T."/>
            <person name="Morin E."/>
            <person name="Murat C."/>
            <person name="Sun H."/>
            <person name="Tunlid A."/>
            <person name="Henrissat B."/>
            <person name="Grigoriev I.V."/>
            <person name="Hibbett D.S."/>
            <person name="Martin F."/>
            <person name="Nordberg H.P."/>
            <person name="Cantor M.N."/>
            <person name="Hua S.X."/>
        </authorList>
    </citation>
    <scope>NUCLEOTIDE SEQUENCE [LARGE SCALE GENOMIC DNA]</scope>
    <source>
        <strain evidence="8 9">Foug A</strain>
    </source>
</reference>
<evidence type="ECO:0000256" key="5">
    <source>
        <dbReference type="ARBA" id="ARBA00023128"/>
    </source>
</evidence>